<gene>
    <name evidence="2" type="ORF">GFJ39_06185</name>
</gene>
<feature type="transmembrane region" description="Helical" evidence="1">
    <location>
        <begin position="55"/>
        <end position="78"/>
    </location>
</feature>
<sequence length="79" mass="8488">MSSLRCGSSDPAALQRLCQPVSAAVAGRGHERKQENDMADFSNLRPRNRTEWLEVAGFVGGAALFAAFIVLVVVLPAFL</sequence>
<dbReference type="AlphaFoldDB" id="A0A7X1SPZ2"/>
<keyword evidence="1" id="KW-0812">Transmembrane</keyword>
<proteinExistence type="predicted"/>
<dbReference type="EMBL" id="WIPH01000009">
    <property type="protein sequence ID" value="MQR98798.1"/>
    <property type="molecule type" value="Genomic_DNA"/>
</dbReference>
<organism evidence="2 3">
    <name type="scientific">Gluconobacter aidae</name>
    <dbReference type="NCBI Taxonomy" id="2662454"/>
    <lineage>
        <taxon>Bacteria</taxon>
        <taxon>Pseudomonadati</taxon>
        <taxon>Pseudomonadota</taxon>
        <taxon>Alphaproteobacteria</taxon>
        <taxon>Acetobacterales</taxon>
        <taxon>Acetobacteraceae</taxon>
        <taxon>Gluconobacter</taxon>
    </lineage>
</organism>
<evidence type="ECO:0000256" key="1">
    <source>
        <dbReference type="SAM" id="Phobius"/>
    </source>
</evidence>
<comment type="caution">
    <text evidence="2">The sequence shown here is derived from an EMBL/GenBank/DDBJ whole genome shotgun (WGS) entry which is preliminary data.</text>
</comment>
<dbReference type="Proteomes" id="UP000432209">
    <property type="component" value="Unassembled WGS sequence"/>
</dbReference>
<keyword evidence="3" id="KW-1185">Reference proteome</keyword>
<protein>
    <submittedName>
        <fullName evidence="2">Uncharacterized protein</fullName>
    </submittedName>
</protein>
<reference evidence="2 3" key="1">
    <citation type="submission" date="2019-10" db="EMBL/GenBank/DDBJ databases">
        <title>Gluconobacter aidae sp. nov., a novel species of acetic acid bacteria isolated in Thailand.</title>
        <authorList>
            <person name="Yukphan P."/>
            <person name="Charoenyingcharoen P."/>
            <person name="Malimas S."/>
            <person name="Muramatsu Y."/>
            <person name="Nakagawa Y."/>
            <person name="Tanasupawat S."/>
            <person name="Yamada Y."/>
        </authorList>
    </citation>
    <scope>NUCLEOTIDE SEQUENCE [LARGE SCALE GENOMIC DNA]</scope>
    <source>
        <strain evidence="2 3">AC10</strain>
    </source>
</reference>
<evidence type="ECO:0000313" key="2">
    <source>
        <dbReference type="EMBL" id="MQR98798.1"/>
    </source>
</evidence>
<evidence type="ECO:0000313" key="3">
    <source>
        <dbReference type="Proteomes" id="UP000432209"/>
    </source>
</evidence>
<keyword evidence="1" id="KW-1133">Transmembrane helix</keyword>
<name>A0A7X1SPZ2_9PROT</name>
<keyword evidence="1" id="KW-0472">Membrane</keyword>
<accession>A0A7X1SPZ2</accession>